<dbReference type="GO" id="GO:0005789">
    <property type="term" value="C:endoplasmic reticulum membrane"/>
    <property type="evidence" value="ECO:0007669"/>
    <property type="project" value="TreeGrafter"/>
</dbReference>
<evidence type="ECO:0000256" key="6">
    <source>
        <dbReference type="ARBA" id="ARBA00022989"/>
    </source>
</evidence>
<dbReference type="PANTHER" id="PTHR11351:SF31">
    <property type="entry name" value="DESATURASE 1, ISOFORM A-RELATED"/>
    <property type="match status" value="1"/>
</dbReference>
<dbReference type="GO" id="GO:0006636">
    <property type="term" value="P:unsaturated fatty acid biosynthetic process"/>
    <property type="evidence" value="ECO:0007669"/>
    <property type="project" value="TreeGrafter"/>
</dbReference>
<evidence type="ECO:0000256" key="3">
    <source>
        <dbReference type="ARBA" id="ARBA00022516"/>
    </source>
</evidence>
<reference evidence="12" key="1">
    <citation type="submission" date="2020-02" db="EMBL/GenBank/DDBJ databases">
        <title>Relaxed selection underlies rapid genomic changes in the transitions from sociality to social parasitism in ants.</title>
        <authorList>
            <person name="Bi X."/>
        </authorList>
    </citation>
    <scope>NUCLEOTIDE SEQUENCE</scope>
    <source>
        <strain evidence="12">BGI-DK2014c</strain>
        <tissue evidence="12">Whole body</tissue>
    </source>
</reference>
<evidence type="ECO:0000313" key="13">
    <source>
        <dbReference type="Proteomes" id="UP000668214"/>
    </source>
</evidence>
<organism evidence="12 13">
    <name type="scientific">Pseudoatta argentina</name>
    <dbReference type="NCBI Taxonomy" id="621737"/>
    <lineage>
        <taxon>Eukaryota</taxon>
        <taxon>Metazoa</taxon>
        <taxon>Ecdysozoa</taxon>
        <taxon>Arthropoda</taxon>
        <taxon>Hexapoda</taxon>
        <taxon>Insecta</taxon>
        <taxon>Pterygota</taxon>
        <taxon>Neoptera</taxon>
        <taxon>Endopterygota</taxon>
        <taxon>Hymenoptera</taxon>
        <taxon>Apocrita</taxon>
        <taxon>Aculeata</taxon>
        <taxon>Formicoidea</taxon>
        <taxon>Formicidae</taxon>
        <taxon>Myrmicinae</taxon>
        <taxon>Pseudoatta</taxon>
    </lineage>
</organism>
<evidence type="ECO:0000256" key="1">
    <source>
        <dbReference type="ARBA" id="ARBA00004141"/>
    </source>
</evidence>
<keyword evidence="6 11" id="KW-1133">Transmembrane helix</keyword>
<keyword evidence="3" id="KW-0444">Lipid biosynthesis</keyword>
<keyword evidence="8" id="KW-0443">Lipid metabolism</keyword>
<keyword evidence="13" id="KW-1185">Reference proteome</keyword>
<comment type="caution">
    <text evidence="12">The sequence shown here is derived from an EMBL/GenBank/DDBJ whole genome shotgun (WGS) entry which is preliminary data.</text>
</comment>
<feature type="transmembrane region" description="Helical" evidence="11">
    <location>
        <begin position="52"/>
        <end position="72"/>
    </location>
</feature>
<dbReference type="AlphaFoldDB" id="A0A836JLQ1"/>
<accession>A0A836JLQ1</accession>
<evidence type="ECO:0000256" key="11">
    <source>
        <dbReference type="SAM" id="Phobius"/>
    </source>
</evidence>
<keyword evidence="5" id="KW-0276">Fatty acid metabolism</keyword>
<proteinExistence type="inferred from homology"/>
<gene>
    <name evidence="12" type="primary">Desat1</name>
    <name evidence="12" type="ORF">G6Z78_0003292</name>
</gene>
<keyword evidence="4 11" id="KW-0812">Transmembrane</keyword>
<dbReference type="Gene3D" id="3.30.420.10">
    <property type="entry name" value="Ribonuclease H-like superfamily/Ribonuclease H"/>
    <property type="match status" value="1"/>
</dbReference>
<dbReference type="InterPro" id="IPR036397">
    <property type="entry name" value="RNaseH_sf"/>
</dbReference>
<comment type="similarity">
    <text evidence="2">Belongs to the fatty acid desaturase type 1 family.</text>
</comment>
<feature type="non-terminal residue" evidence="12">
    <location>
        <position position="1"/>
    </location>
</feature>
<feature type="non-terminal residue" evidence="12">
    <location>
        <position position="165"/>
    </location>
</feature>
<name>A0A836JLQ1_9HYME</name>
<evidence type="ECO:0000256" key="7">
    <source>
        <dbReference type="ARBA" id="ARBA00023002"/>
    </source>
</evidence>
<dbReference type="GO" id="GO:0004768">
    <property type="term" value="F:stearoyl-CoA 9-desaturase activity"/>
    <property type="evidence" value="ECO:0007669"/>
    <property type="project" value="TreeGrafter"/>
</dbReference>
<dbReference type="PANTHER" id="PTHR11351">
    <property type="entry name" value="ACYL-COA DESATURASE"/>
    <property type="match status" value="1"/>
</dbReference>
<dbReference type="Proteomes" id="UP000668214">
    <property type="component" value="Unassembled WGS sequence"/>
</dbReference>
<keyword evidence="7" id="KW-0560">Oxidoreductase</keyword>
<protein>
    <submittedName>
        <fullName evidence="12">DESAT conjugase</fullName>
    </submittedName>
</protein>
<dbReference type="GO" id="GO:0005506">
    <property type="term" value="F:iron ion binding"/>
    <property type="evidence" value="ECO:0007669"/>
    <property type="project" value="TreeGrafter"/>
</dbReference>
<evidence type="ECO:0000256" key="5">
    <source>
        <dbReference type="ARBA" id="ARBA00022832"/>
    </source>
</evidence>
<keyword evidence="9 11" id="KW-0472">Membrane</keyword>
<evidence type="ECO:0000256" key="9">
    <source>
        <dbReference type="ARBA" id="ARBA00023136"/>
    </source>
</evidence>
<comment type="subcellular location">
    <subcellularLocation>
        <location evidence="1">Membrane</location>
        <topology evidence="1">Multi-pass membrane protein</topology>
    </subcellularLocation>
</comment>
<dbReference type="EMBL" id="JAANIA010001985">
    <property type="protein sequence ID" value="KAG5318192.1"/>
    <property type="molecule type" value="Genomic_DNA"/>
</dbReference>
<evidence type="ECO:0000256" key="4">
    <source>
        <dbReference type="ARBA" id="ARBA00022692"/>
    </source>
</evidence>
<dbReference type="GO" id="GO:0003676">
    <property type="term" value="F:nucleic acid binding"/>
    <property type="evidence" value="ECO:0007669"/>
    <property type="project" value="InterPro"/>
</dbReference>
<evidence type="ECO:0000256" key="2">
    <source>
        <dbReference type="ARBA" id="ARBA00009295"/>
    </source>
</evidence>
<keyword evidence="10" id="KW-0275">Fatty acid biosynthesis</keyword>
<evidence type="ECO:0000256" key="8">
    <source>
        <dbReference type="ARBA" id="ARBA00023098"/>
    </source>
</evidence>
<evidence type="ECO:0000313" key="12">
    <source>
        <dbReference type="EMBL" id="KAG5318192.1"/>
    </source>
</evidence>
<dbReference type="InterPro" id="IPR015876">
    <property type="entry name" value="Acyl-CoA_DS"/>
</dbReference>
<sequence length="165" mass="19295">MRLSRALKEKRPLYAQRHDKVILLHDNARPHVQDIVKKLHNKKIKFRDRSPLSFCFLINAIFQIFFSVAHIWGSKPYDAQLKATQSLFVNCVTGSEGSHNYHHVFPWNYKTSEFNDFLITKYLNFFSKIGWAYDFKEASEELAKTRGDGSHSLWKAVPYSASKIE</sequence>
<evidence type="ECO:0000256" key="10">
    <source>
        <dbReference type="ARBA" id="ARBA00023160"/>
    </source>
</evidence>